<evidence type="ECO:0000313" key="1">
    <source>
        <dbReference type="EMBL" id="KAB8205100.1"/>
    </source>
</evidence>
<gene>
    <name evidence="1" type="ORF">BDV34DRAFT_213305</name>
</gene>
<organism evidence="1 2">
    <name type="scientific">Aspergillus parasiticus</name>
    <dbReference type="NCBI Taxonomy" id="5067"/>
    <lineage>
        <taxon>Eukaryota</taxon>
        <taxon>Fungi</taxon>
        <taxon>Dikarya</taxon>
        <taxon>Ascomycota</taxon>
        <taxon>Pezizomycotina</taxon>
        <taxon>Eurotiomycetes</taxon>
        <taxon>Eurotiomycetidae</taxon>
        <taxon>Eurotiales</taxon>
        <taxon>Aspergillaceae</taxon>
        <taxon>Aspergillus</taxon>
        <taxon>Aspergillus subgen. Circumdati</taxon>
    </lineage>
</organism>
<protein>
    <submittedName>
        <fullName evidence="1">Uncharacterized protein</fullName>
    </submittedName>
</protein>
<dbReference type="VEuPathDB" id="FungiDB:BDV34DRAFT_213305"/>
<dbReference type="EMBL" id="ML734973">
    <property type="protein sequence ID" value="KAB8205100.1"/>
    <property type="molecule type" value="Genomic_DNA"/>
</dbReference>
<name>A0A5N6DLU2_ASPPA</name>
<sequence>MWSDSMLGCINAYPFFFIYVYAKAHEVSRKGCLLLAVLFYTRLFPLLLDASWCIRDWVLHSDTVFTQSRTSLIEYAGFFDSPGGVFHVPAVPALRQLSLRFFDISGVFYT</sequence>
<reference evidence="1 2" key="1">
    <citation type="submission" date="2019-04" db="EMBL/GenBank/DDBJ databases">
        <title>Fungal friends and foes A comparative genomics study of 23 Aspergillus species from section Flavi.</title>
        <authorList>
            <consortium name="DOE Joint Genome Institute"/>
            <person name="Kjaerbolling I."/>
            <person name="Vesth T.C."/>
            <person name="Frisvad J.C."/>
            <person name="Nybo J.L."/>
            <person name="Theobald S."/>
            <person name="Kildgaard S."/>
            <person name="Petersen T.I."/>
            <person name="Kuo A."/>
            <person name="Sato A."/>
            <person name="Lyhne E.K."/>
            <person name="Kogle M.E."/>
            <person name="Wiebenga A."/>
            <person name="Kun R.S."/>
            <person name="Lubbers R.J."/>
            <person name="Makela M.R."/>
            <person name="Barry K."/>
            <person name="Chovatia M."/>
            <person name="Clum A."/>
            <person name="Daum C."/>
            <person name="Haridas S."/>
            <person name="He G."/>
            <person name="LaButti K."/>
            <person name="Lipzen A."/>
            <person name="Mondo S."/>
            <person name="Pangilinan J."/>
            <person name="Riley R."/>
            <person name="Salamov A."/>
            <person name="Simmons B.A."/>
            <person name="Magnuson J.K."/>
            <person name="Henrissat B."/>
            <person name="Mortensen U.H."/>
            <person name="Larsen T.O."/>
            <person name="De vries R.P."/>
            <person name="Grigoriev I.V."/>
            <person name="Machida M."/>
            <person name="Baker S.E."/>
            <person name="Andersen M.R."/>
        </authorList>
    </citation>
    <scope>NUCLEOTIDE SEQUENCE [LARGE SCALE GENOMIC DNA]</scope>
    <source>
        <strain evidence="1 2">CBS 117618</strain>
    </source>
</reference>
<proteinExistence type="predicted"/>
<dbReference type="OMA" id="DASWCIR"/>
<evidence type="ECO:0000313" key="2">
    <source>
        <dbReference type="Proteomes" id="UP000326532"/>
    </source>
</evidence>
<accession>A0A5N6DLU2</accession>
<dbReference type="AlphaFoldDB" id="A0A5N6DLU2"/>
<keyword evidence="2" id="KW-1185">Reference proteome</keyword>
<dbReference type="Proteomes" id="UP000326532">
    <property type="component" value="Unassembled WGS sequence"/>
</dbReference>